<dbReference type="Proteomes" id="UP000273734">
    <property type="component" value="Unassembled WGS sequence"/>
</dbReference>
<accession>A0AB74DAH4</accession>
<reference evidence="1 2" key="1">
    <citation type="submission" date="2018-08" db="EMBL/GenBank/DDBJ databases">
        <title>Comparative analysis of Burkholderia isolates from Puerto Rico.</title>
        <authorList>
            <person name="Hall C."/>
            <person name="Sahl J."/>
            <person name="Wagner D."/>
        </authorList>
    </citation>
    <scope>NUCLEOTIDE SEQUENCE [LARGE SCALE GENOMIC DNA]</scope>
    <source>
        <strain evidence="1 2">Bp8964</strain>
    </source>
</reference>
<dbReference type="EMBL" id="QTNY01000005">
    <property type="protein sequence ID" value="RQP80640.1"/>
    <property type="molecule type" value="Genomic_DNA"/>
</dbReference>
<sequence length="118" mass="13440">MPFTTTQLAQAMHHNNLQTWADSDLENQAQYLANFQTHFNNVQNWIAHNGGPNSFGWDDVTGLHHNNGNQVVLVGPAQTAPFDDAFNQTRQYLGTQNFRLFQSAEAFQRLIKVLIRLN</sequence>
<organism evidence="1 2">
    <name type="scientific">Burkholderia ubonensis</name>
    <dbReference type="NCBI Taxonomy" id="101571"/>
    <lineage>
        <taxon>Bacteria</taxon>
        <taxon>Pseudomonadati</taxon>
        <taxon>Pseudomonadota</taxon>
        <taxon>Betaproteobacteria</taxon>
        <taxon>Burkholderiales</taxon>
        <taxon>Burkholderiaceae</taxon>
        <taxon>Burkholderia</taxon>
        <taxon>Burkholderia cepacia complex</taxon>
    </lineage>
</organism>
<name>A0AB74DAH4_9BURK</name>
<evidence type="ECO:0000313" key="1">
    <source>
        <dbReference type="EMBL" id="RQP80640.1"/>
    </source>
</evidence>
<dbReference type="AlphaFoldDB" id="A0AB74DAH4"/>
<proteinExistence type="predicted"/>
<dbReference type="RefSeq" id="WP_095410748.1">
    <property type="nucleotide sequence ID" value="NZ_NQMX01000045.1"/>
</dbReference>
<protein>
    <submittedName>
        <fullName evidence="1">Uncharacterized protein</fullName>
    </submittedName>
</protein>
<gene>
    <name evidence="1" type="ORF">DF015_10460</name>
</gene>
<comment type="caution">
    <text evidence="1">The sequence shown here is derived from an EMBL/GenBank/DDBJ whole genome shotgun (WGS) entry which is preliminary data.</text>
</comment>
<evidence type="ECO:0000313" key="2">
    <source>
        <dbReference type="Proteomes" id="UP000273734"/>
    </source>
</evidence>